<dbReference type="AlphaFoldDB" id="A0AAV2TCT7"/>
<protein>
    <recommendedName>
        <fullName evidence="4">Secreted protein</fullName>
    </recommendedName>
</protein>
<evidence type="ECO:0008006" key="4">
    <source>
        <dbReference type="Google" id="ProtNLM"/>
    </source>
</evidence>
<sequence>MSPKQMFFLLLVSYCCRQSFALTPLQRFDVLRTEVVVGRNHHHCAEKRHTGYDTQPGVQRFIRYAAGLENTISLSTKTSSSRVTNLRHYFLPLLRLLDLISTSQRL</sequence>
<proteinExistence type="predicted"/>
<accession>A0AAV2TCT7</accession>
<reference evidence="2" key="1">
    <citation type="submission" date="2024-06" db="EMBL/GenBank/DDBJ databases">
        <authorList>
            <person name="Liu X."/>
            <person name="Lenzi L."/>
            <person name="Haldenby T S."/>
            <person name="Uol C."/>
        </authorList>
    </citation>
    <scope>NUCLEOTIDE SEQUENCE</scope>
</reference>
<organism evidence="2 3">
    <name type="scientific">Calicophoron daubneyi</name>
    <name type="common">Rumen fluke</name>
    <name type="synonym">Paramphistomum daubneyi</name>
    <dbReference type="NCBI Taxonomy" id="300641"/>
    <lineage>
        <taxon>Eukaryota</taxon>
        <taxon>Metazoa</taxon>
        <taxon>Spiralia</taxon>
        <taxon>Lophotrochozoa</taxon>
        <taxon>Platyhelminthes</taxon>
        <taxon>Trematoda</taxon>
        <taxon>Digenea</taxon>
        <taxon>Plagiorchiida</taxon>
        <taxon>Pronocephalata</taxon>
        <taxon>Paramphistomoidea</taxon>
        <taxon>Paramphistomidae</taxon>
        <taxon>Calicophoron</taxon>
    </lineage>
</organism>
<gene>
    <name evidence="2" type="ORF">CDAUBV1_LOCUS7129</name>
</gene>
<evidence type="ECO:0000313" key="3">
    <source>
        <dbReference type="Proteomes" id="UP001497525"/>
    </source>
</evidence>
<evidence type="ECO:0000313" key="2">
    <source>
        <dbReference type="EMBL" id="CAL5133916.1"/>
    </source>
</evidence>
<dbReference type="Proteomes" id="UP001497525">
    <property type="component" value="Unassembled WGS sequence"/>
</dbReference>
<evidence type="ECO:0000256" key="1">
    <source>
        <dbReference type="SAM" id="SignalP"/>
    </source>
</evidence>
<dbReference type="EMBL" id="CAXLJL010000163">
    <property type="protein sequence ID" value="CAL5133916.1"/>
    <property type="molecule type" value="Genomic_DNA"/>
</dbReference>
<feature type="signal peptide" evidence="1">
    <location>
        <begin position="1"/>
        <end position="21"/>
    </location>
</feature>
<feature type="chain" id="PRO_5043438811" description="Secreted protein" evidence="1">
    <location>
        <begin position="22"/>
        <end position="106"/>
    </location>
</feature>
<name>A0AAV2TCT7_CALDB</name>
<keyword evidence="1" id="KW-0732">Signal</keyword>
<comment type="caution">
    <text evidence="2">The sequence shown here is derived from an EMBL/GenBank/DDBJ whole genome shotgun (WGS) entry which is preliminary data.</text>
</comment>